<dbReference type="GO" id="GO:0005737">
    <property type="term" value="C:cytoplasm"/>
    <property type="evidence" value="ECO:0007669"/>
    <property type="project" value="TreeGrafter"/>
</dbReference>
<feature type="transmembrane region" description="Helical" evidence="6">
    <location>
        <begin position="135"/>
        <end position="157"/>
    </location>
</feature>
<evidence type="ECO:0000256" key="1">
    <source>
        <dbReference type="ARBA" id="ARBA00004141"/>
    </source>
</evidence>
<dbReference type="PANTHER" id="PTHR10783:SF46">
    <property type="entry name" value="PROTEIN ERD1 HOMOLOG 2"/>
    <property type="match status" value="1"/>
</dbReference>
<comment type="subcellular location">
    <subcellularLocation>
        <location evidence="1">Membrane</location>
        <topology evidence="1">Multi-pass membrane protein</topology>
    </subcellularLocation>
</comment>
<feature type="compositionally biased region" description="Acidic residues" evidence="5">
    <location>
        <begin position="406"/>
        <end position="415"/>
    </location>
</feature>
<comment type="caution">
    <text evidence="8">The sequence shown here is derived from an EMBL/GenBank/DDBJ whole genome shotgun (WGS) entry which is preliminary data.</text>
</comment>
<evidence type="ECO:0000256" key="3">
    <source>
        <dbReference type="ARBA" id="ARBA00022989"/>
    </source>
</evidence>
<evidence type="ECO:0000256" key="4">
    <source>
        <dbReference type="ARBA" id="ARBA00023136"/>
    </source>
</evidence>
<keyword evidence="2 6" id="KW-0812">Transmembrane</keyword>
<dbReference type="GO" id="GO:0016020">
    <property type="term" value="C:membrane"/>
    <property type="evidence" value="ECO:0007669"/>
    <property type="project" value="UniProtKB-SubCell"/>
</dbReference>
<dbReference type="PROSITE" id="PS51380">
    <property type="entry name" value="EXS"/>
    <property type="match status" value="1"/>
</dbReference>
<evidence type="ECO:0000256" key="2">
    <source>
        <dbReference type="ARBA" id="ARBA00022692"/>
    </source>
</evidence>
<accession>A0AAD7Y2B0</accession>
<dbReference type="InterPro" id="IPR004342">
    <property type="entry name" value="EXS_C"/>
</dbReference>
<gene>
    <name evidence="8" type="ORF">O0I10_001966</name>
</gene>
<dbReference type="RefSeq" id="XP_058347186.1">
    <property type="nucleotide sequence ID" value="XM_058482055.1"/>
</dbReference>
<reference evidence="8 9" key="1">
    <citation type="submission" date="2023-03" db="EMBL/GenBank/DDBJ databases">
        <title>Genome sequence of Lichtheimia ornata CBS 291.66.</title>
        <authorList>
            <person name="Mohabir J.T."/>
            <person name="Shea T.P."/>
            <person name="Kurbessoian T."/>
            <person name="Berby B."/>
            <person name="Fontaine J."/>
            <person name="Livny J."/>
            <person name="Gnirke A."/>
            <person name="Stajich J.E."/>
            <person name="Cuomo C.A."/>
        </authorList>
    </citation>
    <scope>NUCLEOTIDE SEQUENCE [LARGE SCALE GENOMIC DNA]</scope>
    <source>
        <strain evidence="8">CBS 291.66</strain>
    </source>
</reference>
<feature type="transmembrane region" description="Helical" evidence="6">
    <location>
        <begin position="96"/>
        <end position="114"/>
    </location>
</feature>
<feature type="region of interest" description="Disordered" evidence="5">
    <location>
        <begin position="395"/>
        <end position="415"/>
    </location>
</feature>
<feature type="domain" description="EXS" evidence="7">
    <location>
        <begin position="179"/>
        <end position="399"/>
    </location>
</feature>
<feature type="transmembrane region" description="Helical" evidence="6">
    <location>
        <begin position="25"/>
        <end position="45"/>
    </location>
</feature>
<dbReference type="AlphaFoldDB" id="A0AAD7Y2B0"/>
<evidence type="ECO:0000256" key="6">
    <source>
        <dbReference type="SAM" id="Phobius"/>
    </source>
</evidence>
<evidence type="ECO:0000256" key="5">
    <source>
        <dbReference type="SAM" id="MobiDB-lite"/>
    </source>
</evidence>
<keyword evidence="3 6" id="KW-1133">Transmembrane helix</keyword>
<organism evidence="8 9">
    <name type="scientific">Lichtheimia ornata</name>
    <dbReference type="NCBI Taxonomy" id="688661"/>
    <lineage>
        <taxon>Eukaryota</taxon>
        <taxon>Fungi</taxon>
        <taxon>Fungi incertae sedis</taxon>
        <taxon>Mucoromycota</taxon>
        <taxon>Mucoromycotina</taxon>
        <taxon>Mucoromycetes</taxon>
        <taxon>Mucorales</taxon>
        <taxon>Lichtheimiaceae</taxon>
        <taxon>Lichtheimia</taxon>
    </lineage>
</organism>
<feature type="transmembrane region" description="Helical" evidence="6">
    <location>
        <begin position="70"/>
        <end position="90"/>
    </location>
</feature>
<keyword evidence="4 6" id="KW-0472">Membrane</keyword>
<dbReference type="PANTHER" id="PTHR10783">
    <property type="entry name" value="XENOTROPIC AND POLYTROPIC RETROVIRUS RECEPTOR 1-RELATED"/>
    <property type="match status" value="1"/>
</dbReference>
<sequence>MDANGTSSMTPHHSLLHSILPAATYRPIVVFCIGLWGWGLNLYLLSRHHIDPAQLLQIHAIDKHSPMHKAVFSLATIITLLVTLNMWWYSLMKGQASTWTPLICYVLALALVLWPGKGLYRKERERFVRVLRRLFSLNILSTVYFADIILADILTSFSNVFGDLFTTGCSALGNPSDNPDACHRDILVPLLISLPYLIRLRQCISEYLESGGQTKRHLFNALKYASAFPVIIISATQKRADHWIAATGSVPSTWWINDTNLFRIWMFFVFINSMYSFWWDISMDWSLINITTTSPRTHQQTPILRFRRHLHFNDPIWYYAAMTLDFVLRTTWSLKLSSHLYVKRLEGSIFTMELLEVFRRWVWVIFRMENEWVKRATASLPTDNPVLLSMESLHNPPPKLMTIREEDGDDDPASK</sequence>
<evidence type="ECO:0000313" key="8">
    <source>
        <dbReference type="EMBL" id="KAJ8662273.1"/>
    </source>
</evidence>
<name>A0AAD7Y2B0_9FUNG</name>
<evidence type="ECO:0000313" key="9">
    <source>
        <dbReference type="Proteomes" id="UP001234581"/>
    </source>
</evidence>
<dbReference type="EMBL" id="JARTCD010000005">
    <property type="protein sequence ID" value="KAJ8662273.1"/>
    <property type="molecule type" value="Genomic_DNA"/>
</dbReference>
<protein>
    <recommendedName>
        <fullName evidence="7">EXS domain-containing protein</fullName>
    </recommendedName>
</protein>
<keyword evidence="9" id="KW-1185">Reference proteome</keyword>
<proteinExistence type="predicted"/>
<dbReference type="GeneID" id="83209384"/>
<evidence type="ECO:0000259" key="7">
    <source>
        <dbReference type="PROSITE" id="PS51380"/>
    </source>
</evidence>
<dbReference type="Proteomes" id="UP001234581">
    <property type="component" value="Unassembled WGS sequence"/>
</dbReference>
<dbReference type="Pfam" id="PF03124">
    <property type="entry name" value="EXS"/>
    <property type="match status" value="1"/>
</dbReference>